<proteinExistence type="predicted"/>
<evidence type="ECO:0000256" key="1">
    <source>
        <dbReference type="SAM" id="MobiDB-lite"/>
    </source>
</evidence>
<feature type="compositionally biased region" description="Basic and acidic residues" evidence="1">
    <location>
        <begin position="142"/>
        <end position="180"/>
    </location>
</feature>
<feature type="compositionally biased region" description="Polar residues" evidence="1">
    <location>
        <begin position="129"/>
        <end position="139"/>
    </location>
</feature>
<sequence>MYPVYPDVPMKPLSSDPGSRFDTNKSRGSVNMMAQDKMFQWTECRIWINSNIVNEIMEQGGVVPPAPESKRNINVVNSFLSDPKKTKTGDLLKQRYCESLVGLQGSSYFVFGLPRVRRIVRDVNEDLQPDQQADDSTGKLSDLGDTRKDRLREPTNRPWESRNDRGRGAVDDRQNLRESSRPPGISRTTSGRQDDIKSNPLGQSGAYDLSNTYREDLRESRRARPEPRESADSGLYASRVAYDMKKSWKADPPLYASKVLPDRPSGGGERYDDIESWRPQIPSPRARDDYPLPRPPPPPPPPPISHAPSGRYADVIRR</sequence>
<name>K1RYZ3_MAGGI</name>
<accession>K1RYZ3</accession>
<dbReference type="InParanoid" id="K1RYZ3"/>
<dbReference type="AlphaFoldDB" id="K1RYZ3"/>
<gene>
    <name evidence="2" type="ORF">CGI_10015240</name>
</gene>
<feature type="region of interest" description="Disordered" evidence="1">
    <location>
        <begin position="127"/>
        <end position="318"/>
    </location>
</feature>
<feature type="compositionally biased region" description="Basic and acidic residues" evidence="1">
    <location>
        <begin position="213"/>
        <end position="231"/>
    </location>
</feature>
<feature type="region of interest" description="Disordered" evidence="1">
    <location>
        <begin position="1"/>
        <end position="27"/>
    </location>
</feature>
<dbReference type="EMBL" id="JH816951">
    <property type="protein sequence ID" value="EKC40256.1"/>
    <property type="molecule type" value="Genomic_DNA"/>
</dbReference>
<organism evidence="2">
    <name type="scientific">Magallana gigas</name>
    <name type="common">Pacific oyster</name>
    <name type="synonym">Crassostrea gigas</name>
    <dbReference type="NCBI Taxonomy" id="29159"/>
    <lineage>
        <taxon>Eukaryota</taxon>
        <taxon>Metazoa</taxon>
        <taxon>Spiralia</taxon>
        <taxon>Lophotrochozoa</taxon>
        <taxon>Mollusca</taxon>
        <taxon>Bivalvia</taxon>
        <taxon>Autobranchia</taxon>
        <taxon>Pteriomorphia</taxon>
        <taxon>Ostreida</taxon>
        <taxon>Ostreoidea</taxon>
        <taxon>Ostreidae</taxon>
        <taxon>Magallana</taxon>
    </lineage>
</organism>
<protein>
    <submittedName>
        <fullName evidence="2">Uncharacterized protein</fullName>
    </submittedName>
</protein>
<evidence type="ECO:0000313" key="2">
    <source>
        <dbReference type="EMBL" id="EKC40256.1"/>
    </source>
</evidence>
<dbReference type="HOGENOM" id="CLU_875083_0_0_1"/>
<reference evidence="2" key="1">
    <citation type="journal article" date="2012" name="Nature">
        <title>The oyster genome reveals stress adaptation and complexity of shell formation.</title>
        <authorList>
            <person name="Zhang G."/>
            <person name="Fang X."/>
            <person name="Guo X."/>
            <person name="Li L."/>
            <person name="Luo R."/>
            <person name="Xu F."/>
            <person name="Yang P."/>
            <person name="Zhang L."/>
            <person name="Wang X."/>
            <person name="Qi H."/>
            <person name="Xiong Z."/>
            <person name="Que H."/>
            <person name="Xie Y."/>
            <person name="Holland P.W."/>
            <person name="Paps J."/>
            <person name="Zhu Y."/>
            <person name="Wu F."/>
            <person name="Chen Y."/>
            <person name="Wang J."/>
            <person name="Peng C."/>
            <person name="Meng J."/>
            <person name="Yang L."/>
            <person name="Liu J."/>
            <person name="Wen B."/>
            <person name="Zhang N."/>
            <person name="Huang Z."/>
            <person name="Zhu Q."/>
            <person name="Feng Y."/>
            <person name="Mount A."/>
            <person name="Hedgecock D."/>
            <person name="Xu Z."/>
            <person name="Liu Y."/>
            <person name="Domazet-Loso T."/>
            <person name="Du Y."/>
            <person name="Sun X."/>
            <person name="Zhang S."/>
            <person name="Liu B."/>
            <person name="Cheng P."/>
            <person name="Jiang X."/>
            <person name="Li J."/>
            <person name="Fan D."/>
            <person name="Wang W."/>
            <person name="Fu W."/>
            <person name="Wang T."/>
            <person name="Wang B."/>
            <person name="Zhang J."/>
            <person name="Peng Z."/>
            <person name="Li Y."/>
            <person name="Li N."/>
            <person name="Wang J."/>
            <person name="Chen M."/>
            <person name="He Y."/>
            <person name="Tan F."/>
            <person name="Song X."/>
            <person name="Zheng Q."/>
            <person name="Huang R."/>
            <person name="Yang H."/>
            <person name="Du X."/>
            <person name="Chen L."/>
            <person name="Yang M."/>
            <person name="Gaffney P.M."/>
            <person name="Wang S."/>
            <person name="Luo L."/>
            <person name="She Z."/>
            <person name="Ming Y."/>
            <person name="Huang W."/>
            <person name="Zhang S."/>
            <person name="Huang B."/>
            <person name="Zhang Y."/>
            <person name="Qu T."/>
            <person name="Ni P."/>
            <person name="Miao G."/>
            <person name="Wang J."/>
            <person name="Wang Q."/>
            <person name="Steinberg C.E."/>
            <person name="Wang H."/>
            <person name="Li N."/>
            <person name="Qian L."/>
            <person name="Zhang G."/>
            <person name="Li Y."/>
            <person name="Yang H."/>
            <person name="Liu X."/>
            <person name="Wang J."/>
            <person name="Yin Y."/>
            <person name="Wang J."/>
        </authorList>
    </citation>
    <scope>NUCLEOTIDE SEQUENCE [LARGE SCALE GENOMIC DNA]</scope>
    <source>
        <strain evidence="2">05x7-T-G4-1.051#20</strain>
    </source>
</reference>
<feature type="compositionally biased region" description="Pro residues" evidence="1">
    <location>
        <begin position="292"/>
        <end position="305"/>
    </location>
</feature>